<dbReference type="Pfam" id="PF01258">
    <property type="entry name" value="zf-dskA_traR"/>
    <property type="match status" value="1"/>
</dbReference>
<evidence type="ECO:0000256" key="2">
    <source>
        <dbReference type="ARBA" id="ARBA00022771"/>
    </source>
</evidence>
<dbReference type="Gene3D" id="1.20.120.910">
    <property type="entry name" value="DksA, coiled-coil domain"/>
    <property type="match status" value="1"/>
</dbReference>
<feature type="domain" description="Zinc finger DksA/TraR C4-type" evidence="6">
    <location>
        <begin position="299"/>
        <end position="330"/>
    </location>
</feature>
<dbReference type="AlphaFoldDB" id="A0A7X9E7U0"/>
<dbReference type="SUPFAM" id="SSF57716">
    <property type="entry name" value="Glucocorticoid receptor-like (DNA-binding domain)"/>
    <property type="match status" value="1"/>
</dbReference>
<feature type="transmembrane region" description="Helical" evidence="5">
    <location>
        <begin position="45"/>
        <end position="63"/>
    </location>
</feature>
<dbReference type="EMBL" id="JAAZNV010000012">
    <property type="protein sequence ID" value="NMB91871.1"/>
    <property type="molecule type" value="Genomic_DNA"/>
</dbReference>
<evidence type="ECO:0000313" key="7">
    <source>
        <dbReference type="EMBL" id="NMB91871.1"/>
    </source>
</evidence>
<protein>
    <recommendedName>
        <fullName evidence="6">Zinc finger DksA/TraR C4-type domain-containing protein</fullName>
    </recommendedName>
</protein>
<name>A0A7X9E7U0_UNCKA</name>
<evidence type="ECO:0000256" key="1">
    <source>
        <dbReference type="ARBA" id="ARBA00022723"/>
    </source>
</evidence>
<dbReference type="GO" id="GO:0008270">
    <property type="term" value="F:zinc ion binding"/>
    <property type="evidence" value="ECO:0007669"/>
    <property type="project" value="UniProtKB-KW"/>
</dbReference>
<dbReference type="PANTHER" id="PTHR33823:SF4">
    <property type="entry name" value="GENERAL STRESS PROTEIN 16O"/>
    <property type="match status" value="1"/>
</dbReference>
<feature type="zinc finger region" description="dksA C4-type" evidence="4">
    <location>
        <begin position="304"/>
        <end position="328"/>
    </location>
</feature>
<sequence length="350" mass="40355">MLPEFINIGFKPVSIMLLIFLMGIICWCFILWFEAKKDGFNSEKFFDLVFSSVILSLLSYHGLRSLTGWLEIYHPSNFLLRPDREMFLGIVVFLVSLLPILVFSKKWKWSVFRIVDIYAMATNILLMFLSLGKFLVHPQREYISLFLLLLFLYLFVMRYRGYKFLSGAIFSMFLFSIVLFLLLFSGKSGYLLFSGLLVTISMLNLYLRGKKTMNKSIMPEHFLEGLKKKLVSKEKNLEMEQQALIKEDPYLQHGRDVDNAEVMDEVLEDTGKTVSDARLGIVKSMKVQIRKALAAIKLGRYGKCEVCGKPIDRARLEAYPEATTCIDCATNVSQEEDVKEDEILEKQLGE</sequence>
<feature type="transmembrane region" description="Helical" evidence="5">
    <location>
        <begin position="142"/>
        <end position="157"/>
    </location>
</feature>
<reference evidence="7 8" key="1">
    <citation type="journal article" date="2020" name="Biotechnol. Biofuels">
        <title>New insights from the biogas microbiome by comprehensive genome-resolved metagenomics of nearly 1600 species originating from multiple anaerobic digesters.</title>
        <authorList>
            <person name="Campanaro S."/>
            <person name="Treu L."/>
            <person name="Rodriguez-R L.M."/>
            <person name="Kovalovszki A."/>
            <person name="Ziels R.M."/>
            <person name="Maus I."/>
            <person name="Zhu X."/>
            <person name="Kougias P.G."/>
            <person name="Basile A."/>
            <person name="Luo G."/>
            <person name="Schluter A."/>
            <person name="Konstantinidis K.T."/>
            <person name="Angelidaki I."/>
        </authorList>
    </citation>
    <scope>NUCLEOTIDE SEQUENCE [LARGE SCALE GENOMIC DNA]</scope>
    <source>
        <strain evidence="7">AS27yjCOA_202</strain>
    </source>
</reference>
<accession>A0A7X9E7U0</accession>
<keyword evidence="3" id="KW-0862">Zinc</keyword>
<dbReference type="PANTHER" id="PTHR33823">
    <property type="entry name" value="RNA POLYMERASE-BINDING TRANSCRIPTION FACTOR DKSA-RELATED"/>
    <property type="match status" value="1"/>
</dbReference>
<evidence type="ECO:0000313" key="8">
    <source>
        <dbReference type="Proteomes" id="UP000590542"/>
    </source>
</evidence>
<keyword evidence="1" id="KW-0479">Metal-binding</keyword>
<evidence type="ECO:0000256" key="4">
    <source>
        <dbReference type="PROSITE-ProRule" id="PRU00510"/>
    </source>
</evidence>
<organism evidence="7 8">
    <name type="scientific">candidate division WWE3 bacterium</name>
    <dbReference type="NCBI Taxonomy" id="2053526"/>
    <lineage>
        <taxon>Bacteria</taxon>
        <taxon>Katanobacteria</taxon>
    </lineage>
</organism>
<gene>
    <name evidence="7" type="ORF">GYA37_03435</name>
</gene>
<evidence type="ECO:0000259" key="6">
    <source>
        <dbReference type="Pfam" id="PF01258"/>
    </source>
</evidence>
<feature type="transmembrane region" description="Helical" evidence="5">
    <location>
        <begin position="86"/>
        <end position="103"/>
    </location>
</feature>
<keyword evidence="5" id="KW-0472">Membrane</keyword>
<dbReference type="InterPro" id="IPR000962">
    <property type="entry name" value="Znf_DskA_TraR"/>
</dbReference>
<evidence type="ECO:0000256" key="3">
    <source>
        <dbReference type="ARBA" id="ARBA00022833"/>
    </source>
</evidence>
<dbReference type="PROSITE" id="PS51128">
    <property type="entry name" value="ZF_DKSA_2"/>
    <property type="match status" value="1"/>
</dbReference>
<dbReference type="InterPro" id="IPR020458">
    <property type="entry name" value="Znf_DskA_TraR_CS"/>
</dbReference>
<proteinExistence type="predicted"/>
<keyword evidence="2" id="KW-0863">Zinc-finger</keyword>
<feature type="transmembrane region" description="Helical" evidence="5">
    <location>
        <begin position="115"/>
        <end position="136"/>
    </location>
</feature>
<evidence type="ECO:0000256" key="5">
    <source>
        <dbReference type="SAM" id="Phobius"/>
    </source>
</evidence>
<feature type="transmembrane region" description="Helical" evidence="5">
    <location>
        <begin position="190"/>
        <end position="207"/>
    </location>
</feature>
<dbReference type="PROSITE" id="PS01102">
    <property type="entry name" value="ZF_DKSA_1"/>
    <property type="match status" value="1"/>
</dbReference>
<keyword evidence="5" id="KW-1133">Transmembrane helix</keyword>
<feature type="transmembrane region" description="Helical" evidence="5">
    <location>
        <begin position="164"/>
        <end position="184"/>
    </location>
</feature>
<keyword evidence="5" id="KW-0812">Transmembrane</keyword>
<comment type="caution">
    <text evidence="7">The sequence shown here is derived from an EMBL/GenBank/DDBJ whole genome shotgun (WGS) entry which is preliminary data.</text>
</comment>
<dbReference type="Proteomes" id="UP000590542">
    <property type="component" value="Unassembled WGS sequence"/>
</dbReference>
<feature type="transmembrane region" description="Helical" evidence="5">
    <location>
        <begin position="12"/>
        <end position="33"/>
    </location>
</feature>